<keyword evidence="3 6" id="KW-1133">Transmembrane helix</keyword>
<evidence type="ECO:0000256" key="5">
    <source>
        <dbReference type="ARBA" id="ARBA00023251"/>
    </source>
</evidence>
<feature type="region of interest" description="Disordered" evidence="7">
    <location>
        <begin position="1"/>
        <end position="24"/>
    </location>
</feature>
<comment type="subcellular location">
    <subcellularLocation>
        <location evidence="6">Cell membrane</location>
        <topology evidence="6">Multi-pass membrane protein</topology>
    </subcellularLocation>
    <subcellularLocation>
        <location evidence="1">Membrane</location>
        <topology evidence="1">Multi-pass membrane protein</topology>
    </subcellularLocation>
</comment>
<evidence type="ECO:0000256" key="2">
    <source>
        <dbReference type="ARBA" id="ARBA00022692"/>
    </source>
</evidence>
<sequence length="286" mass="30970">MATATDHRTQPARGTEPAPRRETSGWRKTWSDVLVLAQRNLRHMIRDPFEVIMAATMPLLMVLLFGYVFGDVMSGTGAEDYRAFLVPAMLAMVMLYGVAGTATGIARDTERDVMSRFRSMPMSPMAILGARTLTDMMRAGVEIVLLIGCGALMGWRFEDGPGGALAAVGLLLLFRFALVWVGVVLGLYSPAPDAASMIVYPLAFPLTMLSTSFLPATAMPSWLAPIAEWNPLSAVVTATRDLFGNPSLPSNAWPAENALLLALAVPILLIAVCVPLSLRRFRSLSR</sequence>
<evidence type="ECO:0000313" key="10">
    <source>
        <dbReference type="Proteomes" id="UP001055940"/>
    </source>
</evidence>
<evidence type="ECO:0000256" key="1">
    <source>
        <dbReference type="ARBA" id="ARBA00004141"/>
    </source>
</evidence>
<comment type="similarity">
    <text evidence="6">Belongs to the ABC-2 integral membrane protein family.</text>
</comment>
<dbReference type="Proteomes" id="UP001055940">
    <property type="component" value="Chromosome"/>
</dbReference>
<dbReference type="RefSeq" id="WP_254421376.1">
    <property type="nucleotide sequence ID" value="NZ_BAAAJB010000032.1"/>
</dbReference>
<evidence type="ECO:0000256" key="3">
    <source>
        <dbReference type="ARBA" id="ARBA00022989"/>
    </source>
</evidence>
<dbReference type="EMBL" id="CP099837">
    <property type="protein sequence ID" value="USY22609.1"/>
    <property type="molecule type" value="Genomic_DNA"/>
</dbReference>
<gene>
    <name evidence="9" type="ORF">NE857_13940</name>
</gene>
<keyword evidence="4 6" id="KW-0472">Membrane</keyword>
<feature type="transmembrane region" description="Helical" evidence="6">
    <location>
        <begin position="258"/>
        <end position="278"/>
    </location>
</feature>
<protein>
    <recommendedName>
        <fullName evidence="6">Transport permease protein</fullName>
    </recommendedName>
</protein>
<dbReference type="InterPro" id="IPR047817">
    <property type="entry name" value="ABC2_TM_bact-type"/>
</dbReference>
<evidence type="ECO:0000259" key="8">
    <source>
        <dbReference type="PROSITE" id="PS51012"/>
    </source>
</evidence>
<dbReference type="PROSITE" id="PS51012">
    <property type="entry name" value="ABC_TM2"/>
    <property type="match status" value="1"/>
</dbReference>
<keyword evidence="2 6" id="KW-0812">Transmembrane</keyword>
<dbReference type="PANTHER" id="PTHR43229:SF2">
    <property type="entry name" value="NODULATION PROTEIN J"/>
    <property type="match status" value="1"/>
</dbReference>
<feature type="transmembrane region" description="Helical" evidence="6">
    <location>
        <begin position="139"/>
        <end position="157"/>
    </location>
</feature>
<accession>A0ABY5DE35</accession>
<name>A0ABY5DE35_9ACTN</name>
<feature type="transmembrane region" description="Helical" evidence="6">
    <location>
        <begin position="200"/>
        <end position="223"/>
    </location>
</feature>
<dbReference type="InterPro" id="IPR051784">
    <property type="entry name" value="Nod_factor_ABC_transporter"/>
</dbReference>
<keyword evidence="5" id="KW-0046">Antibiotic resistance</keyword>
<evidence type="ECO:0000256" key="6">
    <source>
        <dbReference type="RuleBase" id="RU361157"/>
    </source>
</evidence>
<keyword evidence="6" id="KW-1003">Cell membrane</keyword>
<proteinExistence type="inferred from homology"/>
<reference evidence="9" key="1">
    <citation type="submission" date="2022-06" db="EMBL/GenBank/DDBJ databases">
        <authorList>
            <person name="Ping M."/>
        </authorList>
    </citation>
    <scope>NUCLEOTIDE SEQUENCE</scope>
    <source>
        <strain evidence="9">JCM11759T</strain>
    </source>
</reference>
<dbReference type="PANTHER" id="PTHR43229">
    <property type="entry name" value="NODULATION PROTEIN J"/>
    <property type="match status" value="1"/>
</dbReference>
<feature type="domain" description="ABC transmembrane type-2" evidence="8">
    <location>
        <begin position="49"/>
        <end position="284"/>
    </location>
</feature>
<feature type="transmembrane region" description="Helical" evidence="6">
    <location>
        <begin position="81"/>
        <end position="106"/>
    </location>
</feature>
<keyword evidence="10" id="KW-1185">Reference proteome</keyword>
<dbReference type="Pfam" id="PF01061">
    <property type="entry name" value="ABC2_membrane"/>
    <property type="match status" value="1"/>
</dbReference>
<dbReference type="InterPro" id="IPR000412">
    <property type="entry name" value="ABC_2_transport"/>
</dbReference>
<dbReference type="PIRSF" id="PIRSF006648">
    <property type="entry name" value="DrrB"/>
    <property type="match status" value="1"/>
</dbReference>
<keyword evidence="6" id="KW-0813">Transport</keyword>
<feature type="transmembrane region" description="Helical" evidence="6">
    <location>
        <begin position="49"/>
        <end position="69"/>
    </location>
</feature>
<evidence type="ECO:0000256" key="4">
    <source>
        <dbReference type="ARBA" id="ARBA00023136"/>
    </source>
</evidence>
<evidence type="ECO:0000313" key="9">
    <source>
        <dbReference type="EMBL" id="USY22609.1"/>
    </source>
</evidence>
<evidence type="ECO:0000256" key="7">
    <source>
        <dbReference type="SAM" id="MobiDB-lite"/>
    </source>
</evidence>
<feature type="transmembrane region" description="Helical" evidence="6">
    <location>
        <begin position="163"/>
        <end position="188"/>
    </location>
</feature>
<organism evidence="9 10">
    <name type="scientific">Nocardiopsis exhalans</name>
    <dbReference type="NCBI Taxonomy" id="163604"/>
    <lineage>
        <taxon>Bacteria</taxon>
        <taxon>Bacillati</taxon>
        <taxon>Actinomycetota</taxon>
        <taxon>Actinomycetes</taxon>
        <taxon>Streptosporangiales</taxon>
        <taxon>Nocardiopsidaceae</taxon>
        <taxon>Nocardiopsis</taxon>
    </lineage>
</organism>
<dbReference type="InterPro" id="IPR013525">
    <property type="entry name" value="ABC2_TM"/>
</dbReference>